<keyword evidence="3" id="KW-1185">Reference proteome</keyword>
<name>A0A9P1ISR5_9PELO</name>
<evidence type="ECO:0000313" key="3">
    <source>
        <dbReference type="Proteomes" id="UP001152747"/>
    </source>
</evidence>
<feature type="region of interest" description="Disordered" evidence="1">
    <location>
        <begin position="1"/>
        <end position="71"/>
    </location>
</feature>
<evidence type="ECO:0000313" key="2">
    <source>
        <dbReference type="EMBL" id="CAI5450471.1"/>
    </source>
</evidence>
<proteinExistence type="predicted"/>
<feature type="compositionally biased region" description="Low complexity" evidence="1">
    <location>
        <begin position="1"/>
        <end position="15"/>
    </location>
</feature>
<protein>
    <submittedName>
        <fullName evidence="2">Uncharacterized protein</fullName>
    </submittedName>
</protein>
<feature type="region of interest" description="Disordered" evidence="1">
    <location>
        <begin position="87"/>
        <end position="122"/>
    </location>
</feature>
<comment type="caution">
    <text evidence="2">The sequence shown here is derived from an EMBL/GenBank/DDBJ whole genome shotgun (WGS) entry which is preliminary data.</text>
</comment>
<feature type="compositionally biased region" description="Basic and acidic residues" evidence="1">
    <location>
        <begin position="110"/>
        <end position="122"/>
    </location>
</feature>
<sequence length="122" mass="13609">MLARSSSEVLSTSVSPRPSDSNQKSEENVAKPENEEKIENDPSKGKAEKICKSPQTRKKPEAPRAKNGYNEELIAFQENALSDMFKTRDEAAGFNSKETATPNGKRSKPDKKFELKDTQSFD</sequence>
<feature type="compositionally biased region" description="Basic and acidic residues" evidence="1">
    <location>
        <begin position="23"/>
        <end position="51"/>
    </location>
</feature>
<evidence type="ECO:0000256" key="1">
    <source>
        <dbReference type="SAM" id="MobiDB-lite"/>
    </source>
</evidence>
<gene>
    <name evidence="2" type="ORF">CAMP_LOCUS13108</name>
</gene>
<dbReference type="EMBL" id="CANHGI010000005">
    <property type="protein sequence ID" value="CAI5450471.1"/>
    <property type="molecule type" value="Genomic_DNA"/>
</dbReference>
<accession>A0A9P1ISR5</accession>
<organism evidence="2 3">
    <name type="scientific">Caenorhabditis angaria</name>
    <dbReference type="NCBI Taxonomy" id="860376"/>
    <lineage>
        <taxon>Eukaryota</taxon>
        <taxon>Metazoa</taxon>
        <taxon>Ecdysozoa</taxon>
        <taxon>Nematoda</taxon>
        <taxon>Chromadorea</taxon>
        <taxon>Rhabditida</taxon>
        <taxon>Rhabditina</taxon>
        <taxon>Rhabditomorpha</taxon>
        <taxon>Rhabditoidea</taxon>
        <taxon>Rhabditidae</taxon>
        <taxon>Peloderinae</taxon>
        <taxon>Caenorhabditis</taxon>
    </lineage>
</organism>
<reference evidence="2" key="1">
    <citation type="submission" date="2022-11" db="EMBL/GenBank/DDBJ databases">
        <authorList>
            <person name="Kikuchi T."/>
        </authorList>
    </citation>
    <scope>NUCLEOTIDE SEQUENCE</scope>
    <source>
        <strain evidence="2">PS1010</strain>
    </source>
</reference>
<dbReference type="Proteomes" id="UP001152747">
    <property type="component" value="Unassembled WGS sequence"/>
</dbReference>
<dbReference type="AlphaFoldDB" id="A0A9P1ISR5"/>